<evidence type="ECO:0000313" key="1">
    <source>
        <dbReference type="Proteomes" id="UP000504633"/>
    </source>
</evidence>
<dbReference type="GeneID" id="111603080"/>
<evidence type="ECO:0000313" key="2">
    <source>
        <dbReference type="RefSeq" id="XP_030080770.1"/>
    </source>
</evidence>
<dbReference type="KEGG" id="dhe:111603080"/>
<dbReference type="OrthoDB" id="7832256at2759"/>
<dbReference type="PANTHER" id="PTHR20898:SF0">
    <property type="entry name" value="DAEDALUS ON 3-RELATED"/>
    <property type="match status" value="1"/>
</dbReference>
<keyword evidence="1" id="KW-1185">Reference proteome</keyword>
<sequence>MSFRFLKRERGGWHPFLYAMTVDICHFFDGTFKNPLTTIIYNYMKAYTNFNHSCPYLANTDIRLIRFNLNELDILSRFPVDDGVYGLHTSWYIKNTLVCQMNSSASLTKSYRRP</sequence>
<gene>
    <name evidence="2" type="primary">LOC111603080</name>
</gene>
<dbReference type="PANTHER" id="PTHR20898">
    <property type="entry name" value="DAEDALUS ON 3-RELATED-RELATED"/>
    <property type="match status" value="1"/>
</dbReference>
<name>A0A6J2SX55_DROHY</name>
<protein>
    <submittedName>
        <fullName evidence="2">Uncharacterized protein LOC111603080</fullName>
    </submittedName>
</protein>
<organism evidence="1 2">
    <name type="scientific">Drosophila hydei</name>
    <name type="common">Fruit fly</name>
    <dbReference type="NCBI Taxonomy" id="7224"/>
    <lineage>
        <taxon>Eukaryota</taxon>
        <taxon>Metazoa</taxon>
        <taxon>Ecdysozoa</taxon>
        <taxon>Arthropoda</taxon>
        <taxon>Hexapoda</taxon>
        <taxon>Insecta</taxon>
        <taxon>Pterygota</taxon>
        <taxon>Neoptera</taxon>
        <taxon>Endopterygota</taxon>
        <taxon>Diptera</taxon>
        <taxon>Brachycera</taxon>
        <taxon>Muscomorpha</taxon>
        <taxon>Ephydroidea</taxon>
        <taxon>Drosophilidae</taxon>
        <taxon>Drosophila</taxon>
    </lineage>
</organism>
<dbReference type="Proteomes" id="UP000504633">
    <property type="component" value="Unplaced"/>
</dbReference>
<dbReference type="SMART" id="SM00697">
    <property type="entry name" value="DM8"/>
    <property type="match status" value="1"/>
</dbReference>
<dbReference type="InterPro" id="IPR010512">
    <property type="entry name" value="DUF1091"/>
</dbReference>
<proteinExistence type="predicted"/>
<dbReference type="Pfam" id="PF06477">
    <property type="entry name" value="DUF1091"/>
    <property type="match status" value="1"/>
</dbReference>
<dbReference type="AlphaFoldDB" id="A0A6J2SX55"/>
<dbReference type="OMA" id="MRAKHNL"/>
<reference evidence="2" key="1">
    <citation type="submission" date="2025-08" db="UniProtKB">
        <authorList>
            <consortium name="RefSeq"/>
        </authorList>
    </citation>
    <scope>IDENTIFICATION</scope>
    <source>
        <strain evidence="2">15085-1641.00</strain>
        <tissue evidence="2">Whole body</tissue>
    </source>
</reference>
<dbReference type="RefSeq" id="XP_030080770.1">
    <property type="nucleotide sequence ID" value="XM_030224910.1"/>
</dbReference>
<accession>A0A6J2SX55</accession>